<gene>
    <name evidence="1" type="ORF">R69776_04656</name>
</gene>
<evidence type="ECO:0000313" key="1">
    <source>
        <dbReference type="EMBL" id="CAE6788791.1"/>
    </source>
</evidence>
<dbReference type="Proteomes" id="UP000673821">
    <property type="component" value="Unassembled WGS sequence"/>
</dbReference>
<reference evidence="1 2" key="1">
    <citation type="submission" date="2021-02" db="EMBL/GenBank/DDBJ databases">
        <authorList>
            <person name="Vanwijnsberghe S."/>
        </authorList>
    </citation>
    <scope>NUCLEOTIDE SEQUENCE [LARGE SCALE GENOMIC DNA]</scope>
    <source>
        <strain evidence="1 2">R-69776</strain>
    </source>
</reference>
<dbReference type="EMBL" id="CAJNBH010000014">
    <property type="protein sequence ID" value="CAE6788791.1"/>
    <property type="molecule type" value="Genomic_DNA"/>
</dbReference>
<organism evidence="1 2">
    <name type="scientific">Paraburkholderia nemoris</name>
    <dbReference type="NCBI Taxonomy" id="2793076"/>
    <lineage>
        <taxon>Bacteria</taxon>
        <taxon>Pseudomonadati</taxon>
        <taxon>Pseudomonadota</taxon>
        <taxon>Betaproteobacteria</taxon>
        <taxon>Burkholderiales</taxon>
        <taxon>Burkholderiaceae</taxon>
        <taxon>Paraburkholderia</taxon>
    </lineage>
</organism>
<evidence type="ECO:0000313" key="2">
    <source>
        <dbReference type="Proteomes" id="UP000673821"/>
    </source>
</evidence>
<proteinExistence type="predicted"/>
<keyword evidence="2" id="KW-1185">Reference proteome</keyword>
<accession>A0ABM8S4L4</accession>
<protein>
    <submittedName>
        <fullName evidence="1">Uncharacterized protein</fullName>
    </submittedName>
</protein>
<comment type="caution">
    <text evidence="1">The sequence shown here is derived from an EMBL/GenBank/DDBJ whole genome shotgun (WGS) entry which is preliminary data.</text>
</comment>
<name>A0ABM8S4L4_9BURK</name>
<sequence>MFLTCEGNRLPLQSALAGEGATVWSVAEMLTGSDALILQFSKTGDRGLPRVVMIDLLWSAESLAQFVSGGHVLRGAAVLHVAPRGTSGRFSFETVTEIRIGATEAGPTEGHLMQVTQFITSAGRQFSVPSALTDKASRGKRIYRERAARRGAQTL</sequence>